<dbReference type="GO" id="GO:0043952">
    <property type="term" value="P:protein transport by the Sec complex"/>
    <property type="evidence" value="ECO:0007669"/>
    <property type="project" value="UniProtKB-UniRule"/>
</dbReference>
<protein>
    <recommendedName>
        <fullName evidence="9">Protein translocase subunit SecE</fullName>
    </recommendedName>
</protein>
<dbReference type="GO" id="GO:0008320">
    <property type="term" value="F:protein transmembrane transporter activity"/>
    <property type="evidence" value="ECO:0007669"/>
    <property type="project" value="UniProtKB-UniRule"/>
</dbReference>
<dbReference type="NCBIfam" id="NF004372">
    <property type="entry name" value="PRK05740.1-2"/>
    <property type="match status" value="1"/>
</dbReference>
<dbReference type="NCBIfam" id="TIGR00964">
    <property type="entry name" value="secE_bact"/>
    <property type="match status" value="1"/>
</dbReference>
<keyword evidence="5 9" id="KW-0653">Protein transport</keyword>
<dbReference type="KEGG" id="mya:MORIYA_2752"/>
<dbReference type="Gene3D" id="1.20.5.1030">
    <property type="entry name" value="Preprotein translocase secy subunit"/>
    <property type="match status" value="1"/>
</dbReference>
<keyword evidence="7 9" id="KW-0811">Translocation</keyword>
<name>A0A330LTB7_9GAMM</name>
<keyword evidence="3 9" id="KW-1003">Cell membrane</keyword>
<reference evidence="11" key="1">
    <citation type="submission" date="2018-05" db="EMBL/GenBank/DDBJ databases">
        <authorList>
            <person name="Cea G.-C."/>
            <person name="William W."/>
        </authorList>
    </citation>
    <scope>NUCLEOTIDE SEQUENCE [LARGE SCALE GENOMIC DNA]</scope>
    <source>
        <strain evidence="11">DB21MT 5</strain>
    </source>
</reference>
<keyword evidence="4 9" id="KW-0812">Transmembrane</keyword>
<evidence type="ECO:0000313" key="10">
    <source>
        <dbReference type="EMBL" id="SQD79221.1"/>
    </source>
</evidence>
<comment type="similarity">
    <text evidence="9">Belongs to the SecE/SEC61-gamma family.</text>
</comment>
<evidence type="ECO:0000256" key="2">
    <source>
        <dbReference type="ARBA" id="ARBA00022448"/>
    </source>
</evidence>
<organism evidence="10 11">
    <name type="scientific">Moritella yayanosii</name>
    <dbReference type="NCBI Taxonomy" id="69539"/>
    <lineage>
        <taxon>Bacteria</taxon>
        <taxon>Pseudomonadati</taxon>
        <taxon>Pseudomonadota</taxon>
        <taxon>Gammaproteobacteria</taxon>
        <taxon>Alteromonadales</taxon>
        <taxon>Moritellaceae</taxon>
        <taxon>Moritella</taxon>
    </lineage>
</organism>
<comment type="subunit">
    <text evidence="9">Component of the Sec protein translocase complex. Heterotrimer consisting of SecY, SecE and SecG subunits. The heterotrimers can form oligomers, although 1 heterotrimer is thought to be able to translocate proteins. Interacts with the ribosome. Interacts with SecDF, and other proteins may be involved. Interacts with SecA.</text>
</comment>
<dbReference type="InterPro" id="IPR005807">
    <property type="entry name" value="SecE_bac"/>
</dbReference>
<dbReference type="EMBL" id="LS483250">
    <property type="protein sequence ID" value="SQD79221.1"/>
    <property type="molecule type" value="Genomic_DNA"/>
</dbReference>
<feature type="transmembrane region" description="Helical" evidence="9">
    <location>
        <begin position="40"/>
        <end position="58"/>
    </location>
</feature>
<evidence type="ECO:0000256" key="9">
    <source>
        <dbReference type="HAMAP-Rule" id="MF_00422"/>
    </source>
</evidence>
<comment type="subcellular location">
    <subcellularLocation>
        <location evidence="1">Membrane</location>
    </subcellularLocation>
</comment>
<dbReference type="GO" id="GO:0005886">
    <property type="term" value="C:plasma membrane"/>
    <property type="evidence" value="ECO:0007669"/>
    <property type="project" value="UniProtKB-UniRule"/>
</dbReference>
<dbReference type="PROSITE" id="PS01067">
    <property type="entry name" value="SECE_SEC61G"/>
    <property type="match status" value="1"/>
</dbReference>
<feature type="transmembrane region" description="Helical" evidence="9">
    <location>
        <begin position="88"/>
        <end position="109"/>
    </location>
</feature>
<feature type="transmembrane region" description="Helical" evidence="9">
    <location>
        <begin position="17"/>
        <end position="34"/>
    </location>
</feature>
<sequence length="125" mass="13460">MTSNTENQGKALETVKWVLVAIILIGTVIGNNIFSEESVLIRAVAVIIAAVIAGGIALQTSKGRNALEFASESRTEVRKVVWPTRQEAIQTTLIVLVVTAFMALVLWGLDGILVRVVAFITDVKV</sequence>
<proteinExistence type="inferred from homology"/>
<evidence type="ECO:0000313" key="11">
    <source>
        <dbReference type="Proteomes" id="UP000250163"/>
    </source>
</evidence>
<dbReference type="HAMAP" id="MF_00422">
    <property type="entry name" value="SecE"/>
    <property type="match status" value="1"/>
</dbReference>
<keyword evidence="8 9" id="KW-0472">Membrane</keyword>
<dbReference type="GO" id="GO:0009306">
    <property type="term" value="P:protein secretion"/>
    <property type="evidence" value="ECO:0007669"/>
    <property type="project" value="UniProtKB-UniRule"/>
</dbReference>
<dbReference type="InterPro" id="IPR001901">
    <property type="entry name" value="Translocase_SecE/Sec61-g"/>
</dbReference>
<comment type="function">
    <text evidence="9">Essential subunit of the Sec protein translocation channel SecYEG. Clamps together the 2 halves of SecY. May contact the channel plug during translocation.</text>
</comment>
<keyword evidence="2 9" id="KW-0813">Transport</keyword>
<evidence type="ECO:0000256" key="4">
    <source>
        <dbReference type="ARBA" id="ARBA00022692"/>
    </source>
</evidence>
<evidence type="ECO:0000256" key="7">
    <source>
        <dbReference type="ARBA" id="ARBA00023010"/>
    </source>
</evidence>
<dbReference type="RefSeq" id="WP_112715786.1">
    <property type="nucleotide sequence ID" value="NZ_LS483250.1"/>
</dbReference>
<dbReference type="GO" id="GO:0006605">
    <property type="term" value="P:protein targeting"/>
    <property type="evidence" value="ECO:0007669"/>
    <property type="project" value="UniProtKB-UniRule"/>
</dbReference>
<dbReference type="Proteomes" id="UP000250163">
    <property type="component" value="Chromosome MORIYA"/>
</dbReference>
<keyword evidence="6 9" id="KW-1133">Transmembrane helix</keyword>
<dbReference type="Pfam" id="PF00584">
    <property type="entry name" value="SecE"/>
    <property type="match status" value="1"/>
</dbReference>
<dbReference type="GO" id="GO:0065002">
    <property type="term" value="P:intracellular protein transmembrane transport"/>
    <property type="evidence" value="ECO:0007669"/>
    <property type="project" value="UniProtKB-UniRule"/>
</dbReference>
<comment type="caution">
    <text evidence="9">Lacks conserved residue(s) required for the propagation of feature annotation.</text>
</comment>
<dbReference type="PANTHER" id="PTHR33910">
    <property type="entry name" value="PROTEIN TRANSLOCASE SUBUNIT SECE"/>
    <property type="match status" value="1"/>
</dbReference>
<dbReference type="OrthoDB" id="9806365at2"/>
<evidence type="ECO:0000256" key="8">
    <source>
        <dbReference type="ARBA" id="ARBA00023136"/>
    </source>
</evidence>
<gene>
    <name evidence="9 10" type="primary">secE</name>
    <name evidence="10" type="ORF">MORIYA_2752</name>
</gene>
<accession>A0A330LTB7</accession>
<evidence type="ECO:0000256" key="3">
    <source>
        <dbReference type="ARBA" id="ARBA00022475"/>
    </source>
</evidence>
<dbReference type="AlphaFoldDB" id="A0A330LTB7"/>
<evidence type="ECO:0000256" key="1">
    <source>
        <dbReference type="ARBA" id="ARBA00004370"/>
    </source>
</evidence>
<evidence type="ECO:0000256" key="5">
    <source>
        <dbReference type="ARBA" id="ARBA00022927"/>
    </source>
</evidence>
<dbReference type="PRINTS" id="PR01650">
    <property type="entry name" value="SECETRNLCASE"/>
</dbReference>
<dbReference type="InterPro" id="IPR038379">
    <property type="entry name" value="SecE_sf"/>
</dbReference>
<keyword evidence="11" id="KW-1185">Reference proteome</keyword>
<dbReference type="PANTHER" id="PTHR33910:SF1">
    <property type="entry name" value="PROTEIN TRANSLOCASE SUBUNIT SECE"/>
    <property type="match status" value="1"/>
</dbReference>
<evidence type="ECO:0000256" key="6">
    <source>
        <dbReference type="ARBA" id="ARBA00022989"/>
    </source>
</evidence>